<dbReference type="GO" id="GO:1990414">
    <property type="term" value="P:replication-born double-strand break repair via sister chromatid exchange"/>
    <property type="evidence" value="ECO:0007669"/>
    <property type="project" value="TreeGrafter"/>
</dbReference>
<feature type="domain" description="Rad21/Rec8-like protein C-terminal eukaryotic" evidence="8">
    <location>
        <begin position="675"/>
        <end position="724"/>
    </location>
</feature>
<keyword evidence="11" id="KW-1185">Reference proteome</keyword>
<gene>
    <name evidence="10" type="ORF">L1049_012123</name>
</gene>
<evidence type="ECO:0000259" key="8">
    <source>
        <dbReference type="Pfam" id="PF04824"/>
    </source>
</evidence>
<evidence type="ECO:0000313" key="10">
    <source>
        <dbReference type="EMBL" id="KAK9283868.1"/>
    </source>
</evidence>
<name>A0AAP0X2Z5_LIQFO</name>
<dbReference type="CDD" id="cd21793">
    <property type="entry name" value="Rad21_Rec8_M_AtSYN1-like"/>
    <property type="match status" value="1"/>
</dbReference>
<keyword evidence="5" id="KW-0539">Nucleus</keyword>
<sequence length="729" mass="80810">MFYSHTFLARKGPLSTVWIAAHLQHRLKKSHYTSTDISSTVDRIMFPEAPIALRMSGHLLLGVVRIYSKKVDYLHQDCNVLLVGLRKAFASITVNLPEGSSKAPPESITLPETFELDALDLDFNLYLEGAPDNHLRSQEDITLTDQVPVERDLYIAISFDEDIIMDLSHPDVLNSRVGVSEGGVLARLQVDGSGGFQDPGPSNQTDLFGERLNEVPDSVSSIESQWMVVGLFEIPGPSNQTNERINEDNSPQNFPEIEVLRDAVHDYRSESLPIWPDLGKDITEPHRPVDQIMNEKEIPSPIAEDILIPGGPSLPFQHRSEPPASAASEEAPDIFDTHISFGHLSPELAIRSTPPAEQPKPKSRKRKQLFDESTVLSNKFMKKALEDSHDLLRKRRNIPCSLLGVWKLKNRLRKEQMFLESSITGLCADLHDISKKDFVSLKPHLVILEEAYSEPSVAQSPAPVPDLGMETERLRQYEADASSNVLPQFAPSPPAFMSSPRVAHSPDPVPDLDVEIEHLRQYEADASSNVLPELVPLPTAFMPTSFRREDFTPISDNNLGLGLEAQGGTTIGTDVLPTPDLGASTEPLGSDMETPMTFLEERVGVGNTGLSDIPELMNSPGTEELNFLEADNNTPTEKSSVTYHVLLPSWANRAVAQYLKKCSPITQISEDLSGDLSLNHILEGKSRKLCARMFFETLVLKSYGLVDVQQEEPYGDITLKLTPTLKAQF</sequence>
<proteinExistence type="inferred from homology"/>
<evidence type="ECO:0000256" key="5">
    <source>
        <dbReference type="ARBA" id="ARBA00023242"/>
    </source>
</evidence>
<evidence type="ECO:0000256" key="2">
    <source>
        <dbReference type="ARBA" id="ARBA00009870"/>
    </source>
</evidence>
<dbReference type="GO" id="GO:0007059">
    <property type="term" value="P:chromosome segregation"/>
    <property type="evidence" value="ECO:0007669"/>
    <property type="project" value="UniProtKB-KW"/>
</dbReference>
<keyword evidence="4" id="KW-0159">Chromosome partition</keyword>
<evidence type="ECO:0000256" key="6">
    <source>
        <dbReference type="ARBA" id="ARBA00064543"/>
    </source>
</evidence>
<organism evidence="10 11">
    <name type="scientific">Liquidambar formosana</name>
    <name type="common">Formosan gum</name>
    <dbReference type="NCBI Taxonomy" id="63359"/>
    <lineage>
        <taxon>Eukaryota</taxon>
        <taxon>Viridiplantae</taxon>
        <taxon>Streptophyta</taxon>
        <taxon>Embryophyta</taxon>
        <taxon>Tracheophyta</taxon>
        <taxon>Spermatophyta</taxon>
        <taxon>Magnoliopsida</taxon>
        <taxon>eudicotyledons</taxon>
        <taxon>Gunneridae</taxon>
        <taxon>Pentapetalae</taxon>
        <taxon>Saxifragales</taxon>
        <taxon>Altingiaceae</taxon>
        <taxon>Liquidambar</taxon>
    </lineage>
</organism>
<evidence type="ECO:0000313" key="11">
    <source>
        <dbReference type="Proteomes" id="UP001415857"/>
    </source>
</evidence>
<dbReference type="Proteomes" id="UP001415857">
    <property type="component" value="Unassembled WGS sequence"/>
</dbReference>
<dbReference type="InterPro" id="IPR036390">
    <property type="entry name" value="WH_DNA-bd_sf"/>
</dbReference>
<dbReference type="Gene3D" id="1.10.10.580">
    <property type="entry name" value="Structural maintenance of chromosome 1. Chain E"/>
    <property type="match status" value="1"/>
</dbReference>
<comment type="caution">
    <text evidence="10">The sequence shown here is derived from an EMBL/GenBank/DDBJ whole genome shotgun (WGS) entry which is preliminary data.</text>
</comment>
<evidence type="ECO:0000256" key="7">
    <source>
        <dbReference type="SAM" id="MobiDB-lite"/>
    </source>
</evidence>
<dbReference type="InterPro" id="IPR006909">
    <property type="entry name" value="Rad21/Rec8_C_eu"/>
</dbReference>
<dbReference type="SUPFAM" id="SSF46785">
    <property type="entry name" value="Winged helix' DNA-binding domain"/>
    <property type="match status" value="1"/>
</dbReference>
<dbReference type="Pfam" id="PF04824">
    <property type="entry name" value="Rad21_Rec8"/>
    <property type="match status" value="1"/>
</dbReference>
<evidence type="ECO:0000256" key="3">
    <source>
        <dbReference type="ARBA" id="ARBA00022776"/>
    </source>
</evidence>
<comment type="subcellular location">
    <subcellularLocation>
        <location evidence="1">Nucleus</location>
    </subcellularLocation>
</comment>
<keyword evidence="3" id="KW-0498">Mitosis</keyword>
<reference evidence="10 11" key="1">
    <citation type="journal article" date="2024" name="Plant J.">
        <title>Genome sequences and population genomics reveal climatic adaptation and genomic divergence between two closely related sweetgum species.</title>
        <authorList>
            <person name="Xu W.Q."/>
            <person name="Ren C.Q."/>
            <person name="Zhang X.Y."/>
            <person name="Comes H.P."/>
            <person name="Liu X.H."/>
            <person name="Li Y.G."/>
            <person name="Kettle C.J."/>
            <person name="Jalonen R."/>
            <person name="Gaisberger H."/>
            <person name="Ma Y.Z."/>
            <person name="Qiu Y.X."/>
        </authorList>
    </citation>
    <scope>NUCLEOTIDE SEQUENCE [LARGE SCALE GENOMIC DNA]</scope>
    <source>
        <strain evidence="10">Hangzhou</strain>
    </source>
</reference>
<dbReference type="Pfam" id="PF04825">
    <property type="entry name" value="Rad21_Rec8_N"/>
    <property type="match status" value="1"/>
</dbReference>
<evidence type="ECO:0000259" key="9">
    <source>
        <dbReference type="Pfam" id="PF04825"/>
    </source>
</evidence>
<dbReference type="GO" id="GO:0003682">
    <property type="term" value="F:chromatin binding"/>
    <property type="evidence" value="ECO:0007669"/>
    <property type="project" value="TreeGrafter"/>
</dbReference>
<dbReference type="PANTHER" id="PTHR12585:SF55">
    <property type="entry name" value="SISTER CHROMATID COHESION 1 PROTEIN 3"/>
    <property type="match status" value="1"/>
</dbReference>
<evidence type="ECO:0000256" key="1">
    <source>
        <dbReference type="ARBA" id="ARBA00004123"/>
    </source>
</evidence>
<dbReference type="InterPro" id="IPR023093">
    <property type="entry name" value="ScpA-like_C"/>
</dbReference>
<keyword evidence="3" id="KW-0132">Cell division</keyword>
<feature type="region of interest" description="Disordered" evidence="7">
    <location>
        <begin position="347"/>
        <end position="369"/>
    </location>
</feature>
<comment type="similarity">
    <text evidence="2">Belongs to the rad21 family.</text>
</comment>
<accession>A0AAP0X2Z5</accession>
<feature type="domain" description="Rad21/Rec8-like protein N-terminal" evidence="9">
    <location>
        <begin position="1"/>
        <end position="101"/>
    </location>
</feature>
<dbReference type="FunFam" id="1.10.10.580:FF:000002">
    <property type="entry name" value="Sister chromatid cohesion 1 protein 4"/>
    <property type="match status" value="1"/>
</dbReference>
<keyword evidence="3" id="KW-0131">Cell cycle</keyword>
<comment type="subunit">
    <text evidence="6">Component of the cohesin complex.</text>
</comment>
<dbReference type="InterPro" id="IPR039781">
    <property type="entry name" value="Rad21/Rec8-like"/>
</dbReference>
<protein>
    <submittedName>
        <fullName evidence="10">Uncharacterized protein</fullName>
    </submittedName>
</protein>
<dbReference type="GO" id="GO:0008278">
    <property type="term" value="C:cohesin complex"/>
    <property type="evidence" value="ECO:0007669"/>
    <property type="project" value="InterPro"/>
</dbReference>
<dbReference type="InterPro" id="IPR006910">
    <property type="entry name" value="Rad21_Rec8_N"/>
</dbReference>
<dbReference type="PANTHER" id="PTHR12585">
    <property type="entry name" value="SCC1 / RAD21 FAMILY MEMBER"/>
    <property type="match status" value="1"/>
</dbReference>
<evidence type="ECO:0000256" key="4">
    <source>
        <dbReference type="ARBA" id="ARBA00022829"/>
    </source>
</evidence>
<dbReference type="EMBL" id="JBBPBK010000006">
    <property type="protein sequence ID" value="KAK9283868.1"/>
    <property type="molecule type" value="Genomic_DNA"/>
</dbReference>
<dbReference type="GO" id="GO:0007062">
    <property type="term" value="P:sister chromatid cohesion"/>
    <property type="evidence" value="ECO:0007669"/>
    <property type="project" value="InterPro"/>
</dbReference>
<dbReference type="GO" id="GO:0005634">
    <property type="term" value="C:nucleus"/>
    <property type="evidence" value="ECO:0007669"/>
    <property type="project" value="UniProtKB-SubCell"/>
</dbReference>
<dbReference type="AlphaFoldDB" id="A0AAP0X2Z5"/>